<dbReference type="EMBL" id="RBNL01000537">
    <property type="protein sequence ID" value="RMM00693.1"/>
    <property type="molecule type" value="Genomic_DNA"/>
</dbReference>
<dbReference type="AlphaFoldDB" id="A0A3M3AJL8"/>
<name>A0A3M3AJL8_PSEYM</name>
<evidence type="ECO:0000259" key="1">
    <source>
        <dbReference type="Pfam" id="PF20510"/>
    </source>
</evidence>
<comment type="caution">
    <text evidence="2">The sequence shown here is derived from an EMBL/GenBank/DDBJ whole genome shotgun (WGS) entry which is preliminary data.</text>
</comment>
<keyword evidence="2" id="KW-0223">Dioxygenase</keyword>
<dbReference type="Pfam" id="PF20510">
    <property type="entry name" value="HgmA_N"/>
    <property type="match status" value="1"/>
</dbReference>
<feature type="non-terminal residue" evidence="2">
    <location>
        <position position="41"/>
    </location>
</feature>
<evidence type="ECO:0000313" key="3">
    <source>
        <dbReference type="Proteomes" id="UP000282378"/>
    </source>
</evidence>
<accession>A0A3M3AJL8</accession>
<feature type="domain" description="Homogentisate 1,2-dioxygenase N-terminal" evidence="1">
    <location>
        <begin position="1"/>
        <end position="40"/>
    </location>
</feature>
<organism evidence="2 3">
    <name type="scientific">Pseudomonas syringae pv. maculicola</name>
    <dbReference type="NCBI Taxonomy" id="59511"/>
    <lineage>
        <taxon>Bacteria</taxon>
        <taxon>Pseudomonadati</taxon>
        <taxon>Pseudomonadota</taxon>
        <taxon>Gammaproteobacteria</taxon>
        <taxon>Pseudomonadales</taxon>
        <taxon>Pseudomonadaceae</taxon>
        <taxon>Pseudomonas</taxon>
    </lineage>
</organism>
<reference evidence="2 3" key="1">
    <citation type="submission" date="2018-08" db="EMBL/GenBank/DDBJ databases">
        <title>Recombination of ecologically and evolutionarily significant loci maintains genetic cohesion in the Pseudomonas syringae species complex.</title>
        <authorList>
            <person name="Dillon M."/>
            <person name="Thakur S."/>
            <person name="Almeida R.N.D."/>
            <person name="Weir B.S."/>
            <person name="Guttman D.S."/>
        </authorList>
    </citation>
    <scope>NUCLEOTIDE SEQUENCE [LARGE SCALE GENOMIC DNA]</scope>
    <source>
        <strain evidence="2 3">88_10</strain>
    </source>
</reference>
<sequence>MIVPQQGRLRIITEMGVLDIGPLEIAVLPRGLKFSVQLLDG</sequence>
<dbReference type="Proteomes" id="UP000282378">
    <property type="component" value="Unassembled WGS sequence"/>
</dbReference>
<proteinExistence type="predicted"/>
<dbReference type="GO" id="GO:0051213">
    <property type="term" value="F:dioxygenase activity"/>
    <property type="evidence" value="ECO:0007669"/>
    <property type="project" value="UniProtKB-KW"/>
</dbReference>
<dbReference type="InterPro" id="IPR046452">
    <property type="entry name" value="HgmA_N"/>
</dbReference>
<gene>
    <name evidence="2" type="ORF">APX70_07414</name>
</gene>
<keyword evidence="2" id="KW-0560">Oxidoreductase</keyword>
<protein>
    <submittedName>
        <fullName evidence="2">Homogentisate 1,2-dioxygenase</fullName>
    </submittedName>
</protein>
<dbReference type="SUPFAM" id="SSF51182">
    <property type="entry name" value="RmlC-like cupins"/>
    <property type="match status" value="1"/>
</dbReference>
<dbReference type="InterPro" id="IPR011051">
    <property type="entry name" value="RmlC_Cupin_sf"/>
</dbReference>
<evidence type="ECO:0000313" key="2">
    <source>
        <dbReference type="EMBL" id="RMM00693.1"/>
    </source>
</evidence>